<proteinExistence type="predicted"/>
<keyword evidence="1" id="KW-1133">Transmembrane helix</keyword>
<dbReference type="Proteomes" id="UP000027222">
    <property type="component" value="Unassembled WGS sequence"/>
</dbReference>
<gene>
    <name evidence="2" type="ORF">GALMADRAFT_1103255</name>
</gene>
<dbReference type="AlphaFoldDB" id="A0A067TLC8"/>
<sequence length="169" mass="18629">MSLTLSAVRGISISYPRPVCQLCYLISSHLADLLVLSILVPPITPIFIMTAPCPTLSESASITSLSYSHTGLILHPLPYPAPHVYHLLILTLTFRRCPDTQPQLHLCISLIPPHKSVLLIPVFLGPARRCSVGFMSAFTLEFLAYLSLSQRVIFLPIALALSISRQRKT</sequence>
<protein>
    <submittedName>
        <fullName evidence="2">Uncharacterized protein</fullName>
    </submittedName>
</protein>
<evidence type="ECO:0000313" key="2">
    <source>
        <dbReference type="EMBL" id="KDR80729.1"/>
    </source>
</evidence>
<dbReference type="HOGENOM" id="CLU_1578643_0_0_1"/>
<dbReference type="EMBL" id="KL142371">
    <property type="protein sequence ID" value="KDR80729.1"/>
    <property type="molecule type" value="Genomic_DNA"/>
</dbReference>
<keyword evidence="3" id="KW-1185">Reference proteome</keyword>
<name>A0A067TLC8_GALM3</name>
<keyword evidence="1" id="KW-0812">Transmembrane</keyword>
<accession>A0A067TLC8</accession>
<feature type="transmembrane region" description="Helical" evidence="1">
    <location>
        <begin position="142"/>
        <end position="163"/>
    </location>
</feature>
<organism evidence="2 3">
    <name type="scientific">Galerina marginata (strain CBS 339.88)</name>
    <dbReference type="NCBI Taxonomy" id="685588"/>
    <lineage>
        <taxon>Eukaryota</taxon>
        <taxon>Fungi</taxon>
        <taxon>Dikarya</taxon>
        <taxon>Basidiomycota</taxon>
        <taxon>Agaricomycotina</taxon>
        <taxon>Agaricomycetes</taxon>
        <taxon>Agaricomycetidae</taxon>
        <taxon>Agaricales</taxon>
        <taxon>Agaricineae</taxon>
        <taxon>Strophariaceae</taxon>
        <taxon>Galerina</taxon>
    </lineage>
</organism>
<evidence type="ECO:0000313" key="3">
    <source>
        <dbReference type="Proteomes" id="UP000027222"/>
    </source>
</evidence>
<reference evidence="3" key="1">
    <citation type="journal article" date="2014" name="Proc. Natl. Acad. Sci. U.S.A.">
        <title>Extensive sampling of basidiomycete genomes demonstrates inadequacy of the white-rot/brown-rot paradigm for wood decay fungi.</title>
        <authorList>
            <person name="Riley R."/>
            <person name="Salamov A.A."/>
            <person name="Brown D.W."/>
            <person name="Nagy L.G."/>
            <person name="Floudas D."/>
            <person name="Held B.W."/>
            <person name="Levasseur A."/>
            <person name="Lombard V."/>
            <person name="Morin E."/>
            <person name="Otillar R."/>
            <person name="Lindquist E.A."/>
            <person name="Sun H."/>
            <person name="LaButti K.M."/>
            <person name="Schmutz J."/>
            <person name="Jabbour D."/>
            <person name="Luo H."/>
            <person name="Baker S.E."/>
            <person name="Pisabarro A.G."/>
            <person name="Walton J.D."/>
            <person name="Blanchette R.A."/>
            <person name="Henrissat B."/>
            <person name="Martin F."/>
            <person name="Cullen D."/>
            <person name="Hibbett D.S."/>
            <person name="Grigoriev I.V."/>
        </authorList>
    </citation>
    <scope>NUCLEOTIDE SEQUENCE [LARGE SCALE GENOMIC DNA]</scope>
    <source>
        <strain evidence="3">CBS 339.88</strain>
    </source>
</reference>
<keyword evidence="1" id="KW-0472">Membrane</keyword>
<evidence type="ECO:0000256" key="1">
    <source>
        <dbReference type="SAM" id="Phobius"/>
    </source>
</evidence>